<evidence type="ECO:0000313" key="2">
    <source>
        <dbReference type="EMBL" id="KAG9189348.1"/>
    </source>
</evidence>
<comment type="caution">
    <text evidence="2">The sequence shown here is derived from an EMBL/GenBank/DDBJ whole genome shotgun (WGS) entry which is preliminary data.</text>
</comment>
<feature type="compositionally biased region" description="Low complexity" evidence="1">
    <location>
        <begin position="27"/>
        <end position="44"/>
    </location>
</feature>
<evidence type="ECO:0000256" key="1">
    <source>
        <dbReference type="SAM" id="MobiDB-lite"/>
    </source>
</evidence>
<accession>A0AAD4FI23</accession>
<feature type="region of interest" description="Disordered" evidence="1">
    <location>
        <begin position="99"/>
        <end position="119"/>
    </location>
</feature>
<protein>
    <submittedName>
        <fullName evidence="2">Uncharacterized protein</fullName>
    </submittedName>
</protein>
<feature type="compositionally biased region" description="Basic and acidic residues" evidence="1">
    <location>
        <begin position="102"/>
        <end position="112"/>
    </location>
</feature>
<evidence type="ECO:0000313" key="3">
    <source>
        <dbReference type="Proteomes" id="UP001199106"/>
    </source>
</evidence>
<feature type="region of interest" description="Disordered" evidence="1">
    <location>
        <begin position="1"/>
        <end position="75"/>
    </location>
</feature>
<dbReference type="Proteomes" id="UP001199106">
    <property type="component" value="Unassembled WGS sequence"/>
</dbReference>
<proteinExistence type="predicted"/>
<organism evidence="2 3">
    <name type="scientific">Alternaria panax</name>
    <dbReference type="NCBI Taxonomy" id="48097"/>
    <lineage>
        <taxon>Eukaryota</taxon>
        <taxon>Fungi</taxon>
        <taxon>Dikarya</taxon>
        <taxon>Ascomycota</taxon>
        <taxon>Pezizomycotina</taxon>
        <taxon>Dothideomycetes</taxon>
        <taxon>Pleosporomycetidae</taxon>
        <taxon>Pleosporales</taxon>
        <taxon>Pleosporineae</taxon>
        <taxon>Pleosporaceae</taxon>
        <taxon>Alternaria</taxon>
        <taxon>Alternaria sect. Panax</taxon>
    </lineage>
</organism>
<reference evidence="2" key="1">
    <citation type="submission" date="2021-07" db="EMBL/GenBank/DDBJ databases">
        <title>Genome Resource of American Ginseng Black Spot Pathogen Alternaria panax.</title>
        <authorList>
            <person name="Qiu C."/>
            <person name="Wang W."/>
            <person name="Liu Z."/>
        </authorList>
    </citation>
    <scope>NUCLEOTIDE SEQUENCE</scope>
    <source>
        <strain evidence="2">BNCC115425</strain>
    </source>
</reference>
<name>A0AAD4FI23_9PLEO</name>
<dbReference type="AlphaFoldDB" id="A0AAD4FI23"/>
<dbReference type="EMBL" id="JAANER010000005">
    <property type="protein sequence ID" value="KAG9189348.1"/>
    <property type="molecule type" value="Genomic_DNA"/>
</dbReference>
<gene>
    <name evidence="2" type="ORF">G6011_06216</name>
</gene>
<sequence>MHSGTKDQYAPDRERQHQRRSNAPHQSSIPSSIPIRSAASSSSSYTVNRHSSRRSSSNNTPTESDTKKLDTPTLLLSDVRKREDIVARCEAELQKRQRALRRREDEVEHRGEYGFATGD</sequence>
<keyword evidence="3" id="KW-1185">Reference proteome</keyword>